<keyword evidence="6 14" id="KW-0418">Kinase</keyword>
<evidence type="ECO:0000313" key="14">
    <source>
        <dbReference type="EMBL" id="TMR25629.1"/>
    </source>
</evidence>
<comment type="catalytic activity">
    <reaction evidence="1">
        <text>ATP + protein L-histidine = ADP + protein N-phospho-L-histidine.</text>
        <dbReference type="EC" id="2.7.13.3"/>
    </reaction>
</comment>
<dbReference type="OrthoDB" id="227596at2"/>
<name>A0A5S4FY65_9ACTN</name>
<dbReference type="GO" id="GO:0046983">
    <property type="term" value="F:protein dimerization activity"/>
    <property type="evidence" value="ECO:0007669"/>
    <property type="project" value="InterPro"/>
</dbReference>
<evidence type="ECO:0000256" key="6">
    <source>
        <dbReference type="ARBA" id="ARBA00022777"/>
    </source>
</evidence>
<dbReference type="EMBL" id="VCKY01000001">
    <property type="protein sequence ID" value="TMR25629.1"/>
    <property type="molecule type" value="Genomic_DNA"/>
</dbReference>
<evidence type="ECO:0000256" key="2">
    <source>
        <dbReference type="ARBA" id="ARBA00012438"/>
    </source>
</evidence>
<protein>
    <recommendedName>
        <fullName evidence="2">histidine kinase</fullName>
        <ecNumber evidence="2">2.7.13.3</ecNumber>
    </recommendedName>
</protein>
<keyword evidence="15" id="KW-1185">Reference proteome</keyword>
<dbReference type="CDD" id="cd16917">
    <property type="entry name" value="HATPase_UhpB-NarQ-NarX-like"/>
    <property type="match status" value="1"/>
</dbReference>
<feature type="compositionally biased region" description="Basic and acidic residues" evidence="9">
    <location>
        <begin position="402"/>
        <end position="418"/>
    </location>
</feature>
<keyword evidence="10" id="KW-1133">Transmembrane helix</keyword>
<dbReference type="Pfam" id="PF23539">
    <property type="entry name" value="DUF7134"/>
    <property type="match status" value="1"/>
</dbReference>
<dbReference type="Gene3D" id="3.30.565.10">
    <property type="entry name" value="Histidine kinase-like ATPase, C-terminal domain"/>
    <property type="match status" value="1"/>
</dbReference>
<comment type="caution">
    <text evidence="14">The sequence shown here is derived from an EMBL/GenBank/DDBJ whole genome shotgun (WGS) entry which is preliminary data.</text>
</comment>
<keyword evidence="10" id="KW-0472">Membrane</keyword>
<dbReference type="EC" id="2.7.13.3" evidence="2"/>
<dbReference type="SUPFAM" id="SSF55874">
    <property type="entry name" value="ATPase domain of HSP90 chaperone/DNA topoisomerase II/histidine kinase"/>
    <property type="match status" value="1"/>
</dbReference>
<feature type="transmembrane region" description="Helical" evidence="10">
    <location>
        <begin position="79"/>
        <end position="99"/>
    </location>
</feature>
<evidence type="ECO:0000256" key="4">
    <source>
        <dbReference type="ARBA" id="ARBA00022679"/>
    </source>
</evidence>
<keyword evidence="10" id="KW-0812">Transmembrane</keyword>
<feature type="domain" description="DUF7134" evidence="13">
    <location>
        <begin position="30"/>
        <end position="168"/>
    </location>
</feature>
<dbReference type="InterPro" id="IPR003594">
    <property type="entry name" value="HATPase_dom"/>
</dbReference>
<gene>
    <name evidence="14" type="ORF">ETD86_00440</name>
</gene>
<evidence type="ECO:0000256" key="8">
    <source>
        <dbReference type="ARBA" id="ARBA00023012"/>
    </source>
</evidence>
<feature type="transmembrane region" description="Helical" evidence="10">
    <location>
        <begin position="55"/>
        <end position="72"/>
    </location>
</feature>
<dbReference type="PANTHER" id="PTHR24421">
    <property type="entry name" value="NITRATE/NITRITE SENSOR PROTEIN NARX-RELATED"/>
    <property type="match status" value="1"/>
</dbReference>
<feature type="transmembrane region" description="Helical" evidence="10">
    <location>
        <begin position="148"/>
        <end position="165"/>
    </location>
</feature>
<feature type="domain" description="Signal transduction histidine kinase subgroup 3 dimerisation and phosphoacceptor" evidence="12">
    <location>
        <begin position="190"/>
        <end position="253"/>
    </location>
</feature>
<dbReference type="InterPro" id="IPR036890">
    <property type="entry name" value="HATPase_C_sf"/>
</dbReference>
<dbReference type="GO" id="GO:0005524">
    <property type="term" value="F:ATP binding"/>
    <property type="evidence" value="ECO:0007669"/>
    <property type="project" value="UniProtKB-KW"/>
</dbReference>
<feature type="domain" description="Histidine kinase/HSP90-like ATPase" evidence="11">
    <location>
        <begin position="294"/>
        <end position="383"/>
    </location>
</feature>
<dbReference type="Gene3D" id="1.20.5.1930">
    <property type="match status" value="1"/>
</dbReference>
<evidence type="ECO:0000256" key="7">
    <source>
        <dbReference type="ARBA" id="ARBA00022840"/>
    </source>
</evidence>
<feature type="region of interest" description="Disordered" evidence="9">
    <location>
        <begin position="384"/>
        <end position="468"/>
    </location>
</feature>
<keyword evidence="8" id="KW-0902">Two-component regulatory system</keyword>
<feature type="compositionally biased region" description="Basic and acidic residues" evidence="9">
    <location>
        <begin position="445"/>
        <end position="458"/>
    </location>
</feature>
<dbReference type="InterPro" id="IPR050482">
    <property type="entry name" value="Sensor_HK_TwoCompSys"/>
</dbReference>
<keyword evidence="4" id="KW-0808">Transferase</keyword>
<organism evidence="14 15">
    <name type="scientific">Nonomuraea turkmeniaca</name>
    <dbReference type="NCBI Taxonomy" id="103838"/>
    <lineage>
        <taxon>Bacteria</taxon>
        <taxon>Bacillati</taxon>
        <taxon>Actinomycetota</taxon>
        <taxon>Actinomycetes</taxon>
        <taxon>Streptosporangiales</taxon>
        <taxon>Streptosporangiaceae</taxon>
        <taxon>Nonomuraea</taxon>
    </lineage>
</organism>
<proteinExistence type="predicted"/>
<keyword evidence="7" id="KW-0067">ATP-binding</keyword>
<dbReference type="PANTHER" id="PTHR24421:SF10">
    <property type="entry name" value="NITRATE_NITRITE SENSOR PROTEIN NARQ"/>
    <property type="match status" value="1"/>
</dbReference>
<evidence type="ECO:0000256" key="9">
    <source>
        <dbReference type="SAM" id="MobiDB-lite"/>
    </source>
</evidence>
<dbReference type="GO" id="GO:0000155">
    <property type="term" value="F:phosphorelay sensor kinase activity"/>
    <property type="evidence" value="ECO:0007669"/>
    <property type="project" value="InterPro"/>
</dbReference>
<dbReference type="Proteomes" id="UP000309128">
    <property type="component" value="Unassembled WGS sequence"/>
</dbReference>
<dbReference type="Pfam" id="PF02518">
    <property type="entry name" value="HATPase_c"/>
    <property type="match status" value="1"/>
</dbReference>
<feature type="transmembrane region" description="Helical" evidence="10">
    <location>
        <begin position="29"/>
        <end position="49"/>
    </location>
</feature>
<evidence type="ECO:0000259" key="11">
    <source>
        <dbReference type="Pfam" id="PF02518"/>
    </source>
</evidence>
<dbReference type="GO" id="GO:0016020">
    <property type="term" value="C:membrane"/>
    <property type="evidence" value="ECO:0007669"/>
    <property type="project" value="InterPro"/>
</dbReference>
<evidence type="ECO:0000259" key="13">
    <source>
        <dbReference type="Pfam" id="PF23539"/>
    </source>
</evidence>
<evidence type="ECO:0000259" key="12">
    <source>
        <dbReference type="Pfam" id="PF07730"/>
    </source>
</evidence>
<keyword evidence="3" id="KW-0597">Phosphoprotein</keyword>
<dbReference type="InterPro" id="IPR055558">
    <property type="entry name" value="DUF7134"/>
</dbReference>
<evidence type="ECO:0000256" key="5">
    <source>
        <dbReference type="ARBA" id="ARBA00022741"/>
    </source>
</evidence>
<accession>A0A5S4FY65</accession>
<evidence type="ECO:0000313" key="15">
    <source>
        <dbReference type="Proteomes" id="UP000309128"/>
    </source>
</evidence>
<dbReference type="AlphaFoldDB" id="A0A5S4FY65"/>
<evidence type="ECO:0000256" key="1">
    <source>
        <dbReference type="ARBA" id="ARBA00000085"/>
    </source>
</evidence>
<keyword evidence="5" id="KW-0547">Nucleotide-binding</keyword>
<evidence type="ECO:0000256" key="3">
    <source>
        <dbReference type="ARBA" id="ARBA00022553"/>
    </source>
</evidence>
<dbReference type="Pfam" id="PF07730">
    <property type="entry name" value="HisKA_3"/>
    <property type="match status" value="1"/>
</dbReference>
<evidence type="ECO:0000256" key="10">
    <source>
        <dbReference type="SAM" id="Phobius"/>
    </source>
</evidence>
<sequence length="468" mass="50647">MCGAESEVYRRGVPVTEIRPPLFSRVPRWAWVLLDGLWAVVVAFLYLQLASYHDAGWAGAVSALATTLPLAVRRIWPRTAFCVVIAGEMGMLAMVPGGGDVLAVPMAAYAVARFAGRTWAVGALLTALAVAATVLFRWPMSKESIQSSLWVVGVLVAFWAAGAMMRERSLYVERLAAHAEERARAEATEERLRIARELHDVVGHSLSTIAVQAGVAEHVGKPEVMRRALRSIGETSRSALHETRRLLGILREDGEASRAPAPTLSDLPELVERTRTAGVDAYLSVTGDVPRELELTVYRIVQEALTNVIKHAGADHARATVVREEEGIRVEVVDDGRGGEAGAAAAGHGLAGLRERVRVFGGAFEAGPRPLHGFRVYAFLPVQGAPEDPPRRPVQEPLRPPPTDERPHSGQEHPRRPPGEPSGSRPQETSGRLPQDPVRGPSQDSSRRPADRLGDSRITRLPTSAEGP</sequence>
<reference evidence="14 15" key="1">
    <citation type="submission" date="2019-05" db="EMBL/GenBank/DDBJ databases">
        <title>Draft genome sequence of Nonomuraea turkmeniaca DSM 43926.</title>
        <authorList>
            <person name="Saricaoglu S."/>
            <person name="Isik K."/>
        </authorList>
    </citation>
    <scope>NUCLEOTIDE SEQUENCE [LARGE SCALE GENOMIC DNA]</scope>
    <source>
        <strain evidence="14 15">DSM 43926</strain>
    </source>
</reference>
<feature type="transmembrane region" description="Helical" evidence="10">
    <location>
        <begin position="119"/>
        <end position="136"/>
    </location>
</feature>
<dbReference type="InterPro" id="IPR011712">
    <property type="entry name" value="Sig_transdc_His_kin_sub3_dim/P"/>
</dbReference>